<feature type="non-terminal residue" evidence="1">
    <location>
        <position position="430"/>
    </location>
</feature>
<evidence type="ECO:0000313" key="1">
    <source>
        <dbReference type="EMBL" id="KAG0433972.1"/>
    </source>
</evidence>
<proteinExistence type="predicted"/>
<sequence>MELRSGALPDQGRSAPLTQASEPPAAPRADSQQTAGTTIPPPLQPFNIWHPSTRQRDPKLFVELGEEEIEEWLDLYERISAYNRWDNASKLANIIFYFTDVAKTWYLKHETKWQTWDDFTNRAKDVFGRPENRRATADRRLTYRVQQPTESYTSYIEDVLSLCRRANPQMEESERVRHLLKGISEEAFRIFITNPPNDVNTVVNSCTRLTEARTQRVHDPITTPWIPGQPPPPTSYIPASAVHTPAPDVLRAMIRDIIREELHQLFTQPSALPSSHAPIPQLIRDELSRAMNTPIPTPSQQPPPRISYAEITARTPTPATTAPTVALPPFIPPAPVASLVDPHIGHLQYNSWHNPNPRPTCYYCGVIGHVMRYCRRRRSDEEREWSQQPRYRSDESPNRSFYNRRYQSDESPSRSFYNTNRRADQGYNTA</sequence>
<evidence type="ECO:0000313" key="2">
    <source>
        <dbReference type="Proteomes" id="UP000805193"/>
    </source>
</evidence>
<dbReference type="Proteomes" id="UP000805193">
    <property type="component" value="Unassembled WGS sequence"/>
</dbReference>
<comment type="caution">
    <text evidence="1">The sequence shown here is derived from an EMBL/GenBank/DDBJ whole genome shotgun (WGS) entry which is preliminary data.</text>
</comment>
<gene>
    <name evidence="1" type="ORF">HPB47_019441</name>
</gene>
<reference evidence="1 2" key="1">
    <citation type="journal article" date="2020" name="Cell">
        <title>Large-Scale Comparative Analyses of Tick Genomes Elucidate Their Genetic Diversity and Vector Capacities.</title>
        <authorList>
            <consortium name="Tick Genome and Microbiome Consortium (TIGMIC)"/>
            <person name="Jia N."/>
            <person name="Wang J."/>
            <person name="Shi W."/>
            <person name="Du L."/>
            <person name="Sun Y."/>
            <person name="Zhan W."/>
            <person name="Jiang J.F."/>
            <person name="Wang Q."/>
            <person name="Zhang B."/>
            <person name="Ji P."/>
            <person name="Bell-Sakyi L."/>
            <person name="Cui X.M."/>
            <person name="Yuan T.T."/>
            <person name="Jiang B.G."/>
            <person name="Yang W.F."/>
            <person name="Lam T.T."/>
            <person name="Chang Q.C."/>
            <person name="Ding S.J."/>
            <person name="Wang X.J."/>
            <person name="Zhu J.G."/>
            <person name="Ruan X.D."/>
            <person name="Zhao L."/>
            <person name="Wei J.T."/>
            <person name="Ye R.Z."/>
            <person name="Que T.C."/>
            <person name="Du C.H."/>
            <person name="Zhou Y.H."/>
            <person name="Cheng J.X."/>
            <person name="Dai P.F."/>
            <person name="Guo W.B."/>
            <person name="Han X.H."/>
            <person name="Huang E.J."/>
            <person name="Li L.F."/>
            <person name="Wei W."/>
            <person name="Gao Y.C."/>
            <person name="Liu J.Z."/>
            <person name="Shao H.Z."/>
            <person name="Wang X."/>
            <person name="Wang C.C."/>
            <person name="Yang T.C."/>
            <person name="Huo Q.B."/>
            <person name="Li W."/>
            <person name="Chen H.Y."/>
            <person name="Chen S.E."/>
            <person name="Zhou L.G."/>
            <person name="Ni X.B."/>
            <person name="Tian J.H."/>
            <person name="Sheng Y."/>
            <person name="Liu T."/>
            <person name="Pan Y.S."/>
            <person name="Xia L.Y."/>
            <person name="Li J."/>
            <person name="Zhao F."/>
            <person name="Cao W.C."/>
        </authorList>
    </citation>
    <scope>NUCLEOTIDE SEQUENCE [LARGE SCALE GENOMIC DNA]</scope>
    <source>
        <strain evidence="1">Iper-2018</strain>
    </source>
</reference>
<name>A0AC60QI67_IXOPE</name>
<organism evidence="1 2">
    <name type="scientific">Ixodes persulcatus</name>
    <name type="common">Taiga tick</name>
    <dbReference type="NCBI Taxonomy" id="34615"/>
    <lineage>
        <taxon>Eukaryota</taxon>
        <taxon>Metazoa</taxon>
        <taxon>Ecdysozoa</taxon>
        <taxon>Arthropoda</taxon>
        <taxon>Chelicerata</taxon>
        <taxon>Arachnida</taxon>
        <taxon>Acari</taxon>
        <taxon>Parasitiformes</taxon>
        <taxon>Ixodida</taxon>
        <taxon>Ixodoidea</taxon>
        <taxon>Ixodidae</taxon>
        <taxon>Ixodinae</taxon>
        <taxon>Ixodes</taxon>
    </lineage>
</organism>
<protein>
    <submittedName>
        <fullName evidence="1">Uncharacterized protein</fullName>
    </submittedName>
</protein>
<accession>A0AC60QI67</accession>
<keyword evidence="2" id="KW-1185">Reference proteome</keyword>
<dbReference type="EMBL" id="JABSTQ010008870">
    <property type="protein sequence ID" value="KAG0433972.1"/>
    <property type="molecule type" value="Genomic_DNA"/>
</dbReference>